<dbReference type="Proteomes" id="UP000887116">
    <property type="component" value="Unassembled WGS sequence"/>
</dbReference>
<dbReference type="PANTHER" id="PTHR47331">
    <property type="entry name" value="PHD-TYPE DOMAIN-CONTAINING PROTEIN"/>
    <property type="match status" value="1"/>
</dbReference>
<dbReference type="AlphaFoldDB" id="A0A8X6I0I5"/>
<dbReference type="EMBL" id="BMAO01019829">
    <property type="protein sequence ID" value="GFR33183.1"/>
    <property type="molecule type" value="Genomic_DNA"/>
</dbReference>
<keyword evidence="3" id="KW-1185">Reference proteome</keyword>
<sequence>MTAWVLRFCHNLKANSHKLRKELTFQEIQMAVKAVIRIIQTKWSSEMQEKYSETIQFYEENKILKVRSRLIIGEDAEDFVRPTVLPDHPIIRRLIEYIHKTLHHAGVQTTLSHLPELIRNLQLPLKRHNLLPGDIVLIGSDNTKRLNWPLGQVIELFKDKDNIERVVRLRVANGEIIRPIQRIYALEIYSAEFTKSVPENVESATETMDDVDHEQIPPEEQSETLRIEQSQSVKKTRLEVTALPYLQDYYKMRNKENYITDEANIKATQKTARTLNDTLAMFRKYAKKLTAPLLLFA</sequence>
<evidence type="ECO:0000313" key="2">
    <source>
        <dbReference type="EMBL" id="GFR33183.1"/>
    </source>
</evidence>
<accession>A0A8X6I0I5</accession>
<organism evidence="2 3">
    <name type="scientific">Trichonephila clavata</name>
    <name type="common">Joro spider</name>
    <name type="synonym">Nephila clavata</name>
    <dbReference type="NCBI Taxonomy" id="2740835"/>
    <lineage>
        <taxon>Eukaryota</taxon>
        <taxon>Metazoa</taxon>
        <taxon>Ecdysozoa</taxon>
        <taxon>Arthropoda</taxon>
        <taxon>Chelicerata</taxon>
        <taxon>Arachnida</taxon>
        <taxon>Araneae</taxon>
        <taxon>Araneomorphae</taxon>
        <taxon>Entelegynae</taxon>
        <taxon>Araneoidea</taxon>
        <taxon>Nephilidae</taxon>
        <taxon>Trichonephila</taxon>
    </lineage>
</organism>
<reference evidence="2" key="1">
    <citation type="submission" date="2020-07" db="EMBL/GenBank/DDBJ databases">
        <title>Multicomponent nature underlies the extraordinary mechanical properties of spider dragline silk.</title>
        <authorList>
            <person name="Kono N."/>
            <person name="Nakamura H."/>
            <person name="Mori M."/>
            <person name="Yoshida Y."/>
            <person name="Ohtoshi R."/>
            <person name="Malay A.D."/>
            <person name="Moran D.A.P."/>
            <person name="Tomita M."/>
            <person name="Numata K."/>
            <person name="Arakawa K."/>
        </authorList>
    </citation>
    <scope>NUCLEOTIDE SEQUENCE</scope>
</reference>
<dbReference type="InterPro" id="IPR040676">
    <property type="entry name" value="DUF5641"/>
</dbReference>
<comment type="caution">
    <text evidence="2">The sequence shown here is derived from an EMBL/GenBank/DDBJ whole genome shotgun (WGS) entry which is preliminary data.</text>
</comment>
<gene>
    <name evidence="2" type="primary">AVEN_250023_1</name>
    <name evidence="2" type="ORF">TNCT_264711</name>
</gene>
<evidence type="ECO:0000313" key="3">
    <source>
        <dbReference type="Proteomes" id="UP000887116"/>
    </source>
</evidence>
<proteinExistence type="predicted"/>
<feature type="domain" description="DUF5641" evidence="1">
    <location>
        <begin position="124"/>
        <end position="185"/>
    </location>
</feature>
<dbReference type="OrthoDB" id="6434609at2759"/>
<dbReference type="Pfam" id="PF18701">
    <property type="entry name" value="DUF5641"/>
    <property type="match status" value="1"/>
</dbReference>
<dbReference type="PANTHER" id="PTHR47331:SF5">
    <property type="entry name" value="RIBONUCLEASE H"/>
    <property type="match status" value="1"/>
</dbReference>
<evidence type="ECO:0000259" key="1">
    <source>
        <dbReference type="Pfam" id="PF18701"/>
    </source>
</evidence>
<name>A0A8X6I0I5_TRICU</name>
<protein>
    <submittedName>
        <fullName evidence="2">DUF5641 domain-containing protein</fullName>
    </submittedName>
</protein>